<evidence type="ECO:0000313" key="1">
    <source>
        <dbReference type="EMBL" id="KAJ3539969.1"/>
    </source>
</evidence>
<evidence type="ECO:0000313" key="2">
    <source>
        <dbReference type="Proteomes" id="UP001148629"/>
    </source>
</evidence>
<proteinExistence type="predicted"/>
<gene>
    <name evidence="1" type="ORF">NM208_g5267</name>
</gene>
<organism evidence="1 2">
    <name type="scientific">Fusarium decemcellulare</name>
    <dbReference type="NCBI Taxonomy" id="57161"/>
    <lineage>
        <taxon>Eukaryota</taxon>
        <taxon>Fungi</taxon>
        <taxon>Dikarya</taxon>
        <taxon>Ascomycota</taxon>
        <taxon>Pezizomycotina</taxon>
        <taxon>Sordariomycetes</taxon>
        <taxon>Hypocreomycetidae</taxon>
        <taxon>Hypocreales</taxon>
        <taxon>Nectriaceae</taxon>
        <taxon>Fusarium</taxon>
        <taxon>Fusarium decemcellulare species complex</taxon>
    </lineage>
</organism>
<dbReference type="Proteomes" id="UP001148629">
    <property type="component" value="Unassembled WGS sequence"/>
</dbReference>
<sequence length="1086" mass="122347">MERLRTESDPDPSRNVRQNDVSFEASRLVGHQEPTSNEMNNISSGQQFNTPYGTQNNNTGPGSQSITQNHYYGQDRHNSQSALNKCQQSLAFPEMDDRYYDIDFAAGQTCQWLLDHDVFKSWKGCDRGLLWVKGKPGSGKSTLMKFALENLKTSLVSKGSDLVLSFFFHGRGNDLQKSPLGLFRSLIHQLLRQAHQVLPELVRAFDERERSQGEAGLGWHWHQKELQNHFKSAIGRILETRPVWLFVDALDEAGEENAALIISLFNDLIETLRDASLPLHVCFSCRHYPTLALHCELEVCLENENAQGIREYVLTRLSGLQIQTSNSILTQVTNRSNGLFIWTRLVVENILQLERRGTIEAMATAIDAVPRDLHGLYLNLVTTMAQDPLSLKLIEWVCFAMRPLSLDELRWAMIVEHDCSHRSLHDCQAKKDFSGEREVLTRRLRALSCGLVELVQSSRQHDLPWKVDPGHAETVQFIHQSVQDFFIDKGLVLLTQYLNNSEIMAVDTRFVAEMAHYRLSRICVRYMAMEKISGVFVEEDMTMGVSGSTIRPVILHSPLVTYAAEFWLEHEKQQSQKSDLLSYFHWPSEYLLQHCENLRSSKLWKVGGLNIKAPHMVHILSRENATRPLEHLIRLADQGESDINVKDGRGSTALGIAIDRRNLAVIKLLLNSSTIDLSVEGPMGTPFELAIKHGNREMMELFVENGAVDLGSRYSLRRTPLMWAINMGSERISKYLLERGEVDVNARDESGHTALALASLRGYYEIVRLLSQRRDVDVNAKDDCGHTALALASIHGRTEIIRILFQRRDVDVNATDIQGNTAFLLAADNGFMGFASLFLQKSEVDINAVNDDGMTALLIAAVNGLWDEVAQLLQRREVDINTRNHRGETALSLAVENGKEDVVELLFQRGDIDINVRTHRGITILSHAAANGWVAVVELLLQRKEVDINARSDDGETALFLGVDRDQRVVVNRLLQEEEIDANTRSNNKHTPLSIAVQVGSRWMVEVLLKSNKVDVNLPGPNNLTPLALAAFKGHEHLVKLFLATEGVDINAQSYSGETPLDIAVRYDEQGMARLLLDKGARRNIL</sequence>
<dbReference type="EMBL" id="JANRMS010000431">
    <property type="protein sequence ID" value="KAJ3539969.1"/>
    <property type="molecule type" value="Genomic_DNA"/>
</dbReference>
<reference evidence="1" key="1">
    <citation type="submission" date="2022-08" db="EMBL/GenBank/DDBJ databases">
        <title>Genome Sequence of Fusarium decemcellulare.</title>
        <authorList>
            <person name="Buettner E."/>
        </authorList>
    </citation>
    <scope>NUCLEOTIDE SEQUENCE</scope>
    <source>
        <strain evidence="1">Babe19</strain>
    </source>
</reference>
<protein>
    <submittedName>
        <fullName evidence="1">Uncharacterized protein</fullName>
    </submittedName>
</protein>
<name>A0ACC1SHY9_9HYPO</name>
<accession>A0ACC1SHY9</accession>
<keyword evidence="2" id="KW-1185">Reference proteome</keyword>
<comment type="caution">
    <text evidence="1">The sequence shown here is derived from an EMBL/GenBank/DDBJ whole genome shotgun (WGS) entry which is preliminary data.</text>
</comment>